<dbReference type="Pfam" id="PF01965">
    <property type="entry name" value="DJ-1_PfpI"/>
    <property type="match status" value="1"/>
</dbReference>
<comment type="caution">
    <text evidence="4">The sequence shown here is derived from an EMBL/GenBank/DDBJ whole genome shotgun (WGS) entry which is preliminary data.</text>
</comment>
<evidence type="ECO:0000256" key="2">
    <source>
        <dbReference type="ARBA" id="ARBA00023163"/>
    </source>
</evidence>
<dbReference type="PANTHER" id="PTHR43130">
    <property type="entry name" value="ARAC-FAMILY TRANSCRIPTIONAL REGULATOR"/>
    <property type="match status" value="1"/>
</dbReference>
<protein>
    <submittedName>
        <fullName evidence="4">GlxA family transcriptional regulator</fullName>
    </submittedName>
</protein>
<dbReference type="SUPFAM" id="SSF46689">
    <property type="entry name" value="Homeodomain-like"/>
    <property type="match status" value="1"/>
</dbReference>
<evidence type="ECO:0000313" key="5">
    <source>
        <dbReference type="Proteomes" id="UP001617427"/>
    </source>
</evidence>
<dbReference type="SUPFAM" id="SSF52317">
    <property type="entry name" value="Class I glutamine amidotransferase-like"/>
    <property type="match status" value="1"/>
</dbReference>
<accession>A0ABW8F4G5</accession>
<keyword evidence="2" id="KW-0804">Transcription</keyword>
<dbReference type="Gene3D" id="3.40.50.880">
    <property type="match status" value="1"/>
</dbReference>
<proteinExistence type="predicted"/>
<dbReference type="PROSITE" id="PS01124">
    <property type="entry name" value="HTH_ARAC_FAMILY_2"/>
    <property type="match status" value="1"/>
</dbReference>
<evidence type="ECO:0000259" key="3">
    <source>
        <dbReference type="PROSITE" id="PS01124"/>
    </source>
</evidence>
<dbReference type="Gene3D" id="1.10.10.60">
    <property type="entry name" value="Homeodomain-like"/>
    <property type="match status" value="1"/>
</dbReference>
<keyword evidence="5" id="KW-1185">Reference proteome</keyword>
<gene>
    <name evidence="4" type="ORF">ACIPEN_20330</name>
</gene>
<sequence length="316" mass="35150">MPARQVVILVFDGVQPIDFSGPAQALITANEEGASPPYMVSVRAFTGEKIRTASGFSINAEPIDSALDIDTLIIPGGPGVHDAVQKNPEFKNALRQLCERSRRICSICTGAFLLAQTGMLTDRRAVTHWRSCGRLSREFPQVQVESESLFLKDGKIWTSAGVTAGIDLTLALIQEDHDTSLAAKVARRLVVYLRRPGGQNQYSEPLSLQEASGTHYADLLQRMIDKPEFAWTVEYMASIAGQSLRSFHRQFKEELGTTPSKALEKIRTELARTYLHTTDMRMKQIAAKAGFDSEDSMRDAIVRQFGLSPKEMRERF</sequence>
<dbReference type="InterPro" id="IPR029062">
    <property type="entry name" value="Class_I_gatase-like"/>
</dbReference>
<organism evidence="4 5">
    <name type="scientific">Herbaspirillum chlorophenolicum</name>
    <dbReference type="NCBI Taxonomy" id="211589"/>
    <lineage>
        <taxon>Bacteria</taxon>
        <taxon>Pseudomonadati</taxon>
        <taxon>Pseudomonadota</taxon>
        <taxon>Betaproteobacteria</taxon>
        <taxon>Burkholderiales</taxon>
        <taxon>Oxalobacteraceae</taxon>
        <taxon>Herbaspirillum</taxon>
    </lineage>
</organism>
<dbReference type="InterPro" id="IPR052158">
    <property type="entry name" value="INH-QAR"/>
</dbReference>
<name>A0ABW8F4G5_9BURK</name>
<dbReference type="InterPro" id="IPR018060">
    <property type="entry name" value="HTH_AraC"/>
</dbReference>
<evidence type="ECO:0000256" key="1">
    <source>
        <dbReference type="ARBA" id="ARBA00023015"/>
    </source>
</evidence>
<reference evidence="4 5" key="1">
    <citation type="submission" date="2024-10" db="EMBL/GenBank/DDBJ databases">
        <title>The Natural Products Discovery Center: Release of the First 8490 Sequenced Strains for Exploring Actinobacteria Biosynthetic Diversity.</title>
        <authorList>
            <person name="Kalkreuter E."/>
            <person name="Kautsar S.A."/>
            <person name="Yang D."/>
            <person name="Bader C.D."/>
            <person name="Teijaro C.N."/>
            <person name="Fluegel L."/>
            <person name="Davis C.M."/>
            <person name="Simpson J.R."/>
            <person name="Lauterbach L."/>
            <person name="Steele A.D."/>
            <person name="Gui C."/>
            <person name="Meng S."/>
            <person name="Li G."/>
            <person name="Viehrig K."/>
            <person name="Ye F."/>
            <person name="Su P."/>
            <person name="Kiefer A.F."/>
            <person name="Nichols A."/>
            <person name="Cepeda A.J."/>
            <person name="Yan W."/>
            <person name="Fan B."/>
            <person name="Jiang Y."/>
            <person name="Adhikari A."/>
            <person name="Zheng C.-J."/>
            <person name="Schuster L."/>
            <person name="Cowan T.M."/>
            <person name="Smanski M.J."/>
            <person name="Chevrette M.G."/>
            <person name="De Carvalho L.P.S."/>
            <person name="Shen B."/>
        </authorList>
    </citation>
    <scope>NUCLEOTIDE SEQUENCE [LARGE SCALE GENOMIC DNA]</scope>
    <source>
        <strain evidence="4 5">NPDC087045</strain>
    </source>
</reference>
<feature type="domain" description="HTH araC/xylS-type" evidence="3">
    <location>
        <begin position="214"/>
        <end position="315"/>
    </location>
</feature>
<keyword evidence="1" id="KW-0805">Transcription regulation</keyword>
<dbReference type="EMBL" id="JBIUZV010000016">
    <property type="protein sequence ID" value="MFJ3048188.1"/>
    <property type="molecule type" value="Genomic_DNA"/>
</dbReference>
<dbReference type="Pfam" id="PF12833">
    <property type="entry name" value="HTH_18"/>
    <property type="match status" value="1"/>
</dbReference>
<evidence type="ECO:0000313" key="4">
    <source>
        <dbReference type="EMBL" id="MFJ3048188.1"/>
    </source>
</evidence>
<dbReference type="Proteomes" id="UP001617427">
    <property type="component" value="Unassembled WGS sequence"/>
</dbReference>
<dbReference type="CDD" id="cd03137">
    <property type="entry name" value="GATase1_AraC_1"/>
    <property type="match status" value="1"/>
</dbReference>
<dbReference type="InterPro" id="IPR009057">
    <property type="entry name" value="Homeodomain-like_sf"/>
</dbReference>
<dbReference type="PANTHER" id="PTHR43130:SF3">
    <property type="entry name" value="HTH-TYPE TRANSCRIPTIONAL REGULATOR RV1931C"/>
    <property type="match status" value="1"/>
</dbReference>
<dbReference type="RefSeq" id="WP_402703072.1">
    <property type="nucleotide sequence ID" value="NZ_JBIUZV010000016.1"/>
</dbReference>
<dbReference type="InterPro" id="IPR002818">
    <property type="entry name" value="DJ-1/PfpI"/>
</dbReference>
<dbReference type="SMART" id="SM00342">
    <property type="entry name" value="HTH_ARAC"/>
    <property type="match status" value="1"/>
</dbReference>